<evidence type="ECO:0000256" key="2">
    <source>
        <dbReference type="ARBA" id="ARBA00023015"/>
    </source>
</evidence>
<keyword evidence="3" id="KW-0731">Sigma factor</keyword>
<dbReference type="STRING" id="593907.Celgi_1737"/>
<dbReference type="InterPro" id="IPR036388">
    <property type="entry name" value="WH-like_DNA-bd_sf"/>
</dbReference>
<dbReference type="InterPro" id="IPR039425">
    <property type="entry name" value="RNA_pol_sigma-70-like"/>
</dbReference>
<reference evidence="10" key="1">
    <citation type="submission" date="2011-04" db="EMBL/GenBank/DDBJ databases">
        <title>Complete sequence of Cellvibrio gilvus ATCC 13127.</title>
        <authorList>
            <person name="Lucas S."/>
            <person name="Han J."/>
            <person name="Lapidus A."/>
            <person name="Cheng J.-F."/>
            <person name="Goodwin L."/>
            <person name="Pitluck S."/>
            <person name="Peters L."/>
            <person name="Munk A."/>
            <person name="Detter J.C."/>
            <person name="Han C."/>
            <person name="Tapia R."/>
            <person name="Land M."/>
            <person name="Hauser L."/>
            <person name="Kyrpides N."/>
            <person name="Ivanova N."/>
            <person name="Ovchinnikova G."/>
            <person name="Pagani I."/>
            <person name="Mead D."/>
            <person name="Brumm P."/>
            <person name="Woyke T."/>
        </authorList>
    </citation>
    <scope>NUCLEOTIDE SEQUENCE [LARGE SCALE GENOMIC DNA]</scope>
    <source>
        <strain evidence="10">ATCC 13127 / NRRL B-14078</strain>
    </source>
</reference>
<dbReference type="GO" id="GO:0003677">
    <property type="term" value="F:DNA binding"/>
    <property type="evidence" value="ECO:0007669"/>
    <property type="project" value="UniProtKB-KW"/>
</dbReference>
<keyword evidence="10" id="KW-1185">Reference proteome</keyword>
<keyword evidence="5" id="KW-0804">Transcription</keyword>
<dbReference type="Gene3D" id="1.10.10.10">
    <property type="entry name" value="Winged helix-like DNA-binding domain superfamily/Winged helix DNA-binding domain"/>
    <property type="match status" value="1"/>
</dbReference>
<proteinExistence type="inferred from homology"/>
<dbReference type="SUPFAM" id="SSF88946">
    <property type="entry name" value="Sigma2 domain of RNA polymerase sigma factors"/>
    <property type="match status" value="1"/>
</dbReference>
<dbReference type="EMBL" id="CP002665">
    <property type="protein sequence ID" value="AEI12244.1"/>
    <property type="molecule type" value="Genomic_DNA"/>
</dbReference>
<dbReference type="PANTHER" id="PTHR43133:SF50">
    <property type="entry name" value="ECF RNA POLYMERASE SIGMA FACTOR SIGM"/>
    <property type="match status" value="1"/>
</dbReference>
<sequence>MTTTLQPPGRADGAGEAAPAQPAPEPAGPVLDSAPVLPVGAPPGRDAQFSAFARESSATLLRTAWYLTGDEHLAAELVQDALVRTYVAWPRASRHDPTAYARRVVANARIDHWRRRRRERLVEPGRLPDAACADAAHDVVMRDALVRALATLPGRQRRVVVLRYLVGLTEREVADDLGVAVGTVKTQASRGLARLRAVLGQHDTDVPSTDDERNGR</sequence>
<dbReference type="GO" id="GO:0016987">
    <property type="term" value="F:sigma factor activity"/>
    <property type="evidence" value="ECO:0007669"/>
    <property type="project" value="UniProtKB-KW"/>
</dbReference>
<dbReference type="eggNOG" id="COG1595">
    <property type="taxonomic scope" value="Bacteria"/>
</dbReference>
<evidence type="ECO:0000313" key="9">
    <source>
        <dbReference type="EMBL" id="AEI12244.1"/>
    </source>
</evidence>
<feature type="domain" description="RNA polymerase sigma factor 70 region 4 type 2" evidence="8">
    <location>
        <begin position="143"/>
        <end position="195"/>
    </location>
</feature>
<feature type="domain" description="RNA polymerase sigma-70 region 2" evidence="7">
    <location>
        <begin position="58"/>
        <end position="118"/>
    </location>
</feature>
<evidence type="ECO:0000256" key="4">
    <source>
        <dbReference type="ARBA" id="ARBA00023125"/>
    </source>
</evidence>
<evidence type="ECO:0000256" key="1">
    <source>
        <dbReference type="ARBA" id="ARBA00010641"/>
    </source>
</evidence>
<evidence type="ECO:0000259" key="7">
    <source>
        <dbReference type="Pfam" id="PF04542"/>
    </source>
</evidence>
<name>F8A688_CELGA</name>
<dbReference type="SUPFAM" id="SSF88659">
    <property type="entry name" value="Sigma3 and sigma4 domains of RNA polymerase sigma factors"/>
    <property type="match status" value="1"/>
</dbReference>
<dbReference type="InterPro" id="IPR014284">
    <property type="entry name" value="RNA_pol_sigma-70_dom"/>
</dbReference>
<dbReference type="RefSeq" id="WP_013883763.1">
    <property type="nucleotide sequence ID" value="NC_015671.1"/>
</dbReference>
<evidence type="ECO:0000259" key="8">
    <source>
        <dbReference type="Pfam" id="PF08281"/>
    </source>
</evidence>
<dbReference type="InterPro" id="IPR013249">
    <property type="entry name" value="RNA_pol_sigma70_r4_t2"/>
</dbReference>
<dbReference type="Pfam" id="PF08281">
    <property type="entry name" value="Sigma70_r4_2"/>
    <property type="match status" value="1"/>
</dbReference>
<evidence type="ECO:0000256" key="6">
    <source>
        <dbReference type="SAM" id="MobiDB-lite"/>
    </source>
</evidence>
<evidence type="ECO:0000313" key="10">
    <source>
        <dbReference type="Proteomes" id="UP000000485"/>
    </source>
</evidence>
<dbReference type="InterPro" id="IPR014325">
    <property type="entry name" value="RNA_pol_sigma-E_actinobac"/>
</dbReference>
<dbReference type="Pfam" id="PF04542">
    <property type="entry name" value="Sigma70_r2"/>
    <property type="match status" value="1"/>
</dbReference>
<dbReference type="Gene3D" id="1.10.1740.10">
    <property type="match status" value="1"/>
</dbReference>
<dbReference type="Proteomes" id="UP000000485">
    <property type="component" value="Chromosome"/>
</dbReference>
<dbReference type="InterPro" id="IPR013325">
    <property type="entry name" value="RNA_pol_sigma_r2"/>
</dbReference>
<dbReference type="PANTHER" id="PTHR43133">
    <property type="entry name" value="RNA POLYMERASE ECF-TYPE SIGMA FACTO"/>
    <property type="match status" value="1"/>
</dbReference>
<accession>F8A688</accession>
<dbReference type="AlphaFoldDB" id="F8A688"/>
<keyword evidence="4" id="KW-0238">DNA-binding</keyword>
<protein>
    <submittedName>
        <fullName evidence="9">RNA polymerase, sigma-24 subunit, ECF subfamily</fullName>
    </submittedName>
</protein>
<dbReference type="HOGENOM" id="CLU_047691_15_4_11"/>
<dbReference type="OrthoDB" id="3692620at2"/>
<evidence type="ECO:0000256" key="5">
    <source>
        <dbReference type="ARBA" id="ARBA00023163"/>
    </source>
</evidence>
<dbReference type="NCBIfam" id="TIGR02983">
    <property type="entry name" value="SigE-fam_strep"/>
    <property type="match status" value="1"/>
</dbReference>
<dbReference type="GO" id="GO:0006352">
    <property type="term" value="P:DNA-templated transcription initiation"/>
    <property type="evidence" value="ECO:0007669"/>
    <property type="project" value="InterPro"/>
</dbReference>
<dbReference type="InterPro" id="IPR007627">
    <property type="entry name" value="RNA_pol_sigma70_r2"/>
</dbReference>
<dbReference type="NCBIfam" id="TIGR02937">
    <property type="entry name" value="sigma70-ECF"/>
    <property type="match status" value="1"/>
</dbReference>
<feature type="compositionally biased region" description="Low complexity" evidence="6">
    <location>
        <begin position="7"/>
        <end position="20"/>
    </location>
</feature>
<dbReference type="InterPro" id="IPR013324">
    <property type="entry name" value="RNA_pol_sigma_r3/r4-like"/>
</dbReference>
<keyword evidence="2" id="KW-0805">Transcription regulation</keyword>
<feature type="region of interest" description="Disordered" evidence="6">
    <location>
        <begin position="1"/>
        <end position="39"/>
    </location>
</feature>
<organism evidence="9 10">
    <name type="scientific">Cellulomonas gilvus (strain ATCC 13127 / NRRL B-14078)</name>
    <name type="common">Cellvibrio gilvus</name>
    <dbReference type="NCBI Taxonomy" id="593907"/>
    <lineage>
        <taxon>Bacteria</taxon>
        <taxon>Bacillati</taxon>
        <taxon>Actinomycetota</taxon>
        <taxon>Actinomycetes</taxon>
        <taxon>Micrococcales</taxon>
        <taxon>Cellulomonadaceae</taxon>
        <taxon>Cellulomonas</taxon>
    </lineage>
</organism>
<comment type="similarity">
    <text evidence="1">Belongs to the sigma-70 factor family. ECF subfamily.</text>
</comment>
<dbReference type="CDD" id="cd06171">
    <property type="entry name" value="Sigma70_r4"/>
    <property type="match status" value="1"/>
</dbReference>
<dbReference type="KEGG" id="cga:Celgi_1737"/>
<gene>
    <name evidence="9" type="ordered locus">Celgi_1737</name>
</gene>
<evidence type="ECO:0000256" key="3">
    <source>
        <dbReference type="ARBA" id="ARBA00023082"/>
    </source>
</evidence>